<organism evidence="2 3">
    <name type="scientific">Portunus trituberculatus</name>
    <name type="common">Swimming crab</name>
    <name type="synonym">Neptunus trituberculatus</name>
    <dbReference type="NCBI Taxonomy" id="210409"/>
    <lineage>
        <taxon>Eukaryota</taxon>
        <taxon>Metazoa</taxon>
        <taxon>Ecdysozoa</taxon>
        <taxon>Arthropoda</taxon>
        <taxon>Crustacea</taxon>
        <taxon>Multicrustacea</taxon>
        <taxon>Malacostraca</taxon>
        <taxon>Eumalacostraca</taxon>
        <taxon>Eucarida</taxon>
        <taxon>Decapoda</taxon>
        <taxon>Pleocyemata</taxon>
        <taxon>Brachyura</taxon>
        <taxon>Eubrachyura</taxon>
        <taxon>Portunoidea</taxon>
        <taxon>Portunidae</taxon>
        <taxon>Portuninae</taxon>
        <taxon>Portunus</taxon>
    </lineage>
</organism>
<dbReference type="EMBL" id="VSRR010027056">
    <property type="protein sequence ID" value="MPC67975.1"/>
    <property type="molecule type" value="Genomic_DNA"/>
</dbReference>
<proteinExistence type="predicted"/>
<feature type="compositionally biased region" description="Polar residues" evidence="1">
    <location>
        <begin position="141"/>
        <end position="150"/>
    </location>
</feature>
<sequence>MHGVRCPLTTLPIQYTRTTPATPPRNTHYTFTREPSHPHTVYLPSPTHAHLKSRISTAGNVQRLLFMVIKVRPCVGDQHQAASPRRGGTPLPLASLTPLLQFTTAAAAAAAAASCPADQWHQLPCGGGGTPPHCHGPRTRSVLSARSTPTRRVGGAGLGRPRGTQRGAGVHWSYEKITTNLTSHGTVT</sequence>
<evidence type="ECO:0000256" key="1">
    <source>
        <dbReference type="SAM" id="MobiDB-lite"/>
    </source>
</evidence>
<reference evidence="2 3" key="1">
    <citation type="submission" date="2019-05" db="EMBL/GenBank/DDBJ databases">
        <title>Another draft genome of Portunus trituberculatus and its Hox gene families provides insights of decapod evolution.</title>
        <authorList>
            <person name="Jeong J.-H."/>
            <person name="Song I."/>
            <person name="Kim S."/>
            <person name="Choi T."/>
            <person name="Kim D."/>
            <person name="Ryu S."/>
            <person name="Kim W."/>
        </authorList>
    </citation>
    <scope>NUCLEOTIDE SEQUENCE [LARGE SCALE GENOMIC DNA]</scope>
    <source>
        <tissue evidence="2">Muscle</tissue>
    </source>
</reference>
<keyword evidence="3" id="KW-1185">Reference proteome</keyword>
<evidence type="ECO:0000313" key="3">
    <source>
        <dbReference type="Proteomes" id="UP000324222"/>
    </source>
</evidence>
<evidence type="ECO:0000313" key="2">
    <source>
        <dbReference type="EMBL" id="MPC67975.1"/>
    </source>
</evidence>
<accession>A0A5B7HED4</accession>
<protein>
    <submittedName>
        <fullName evidence="2">Uncharacterized protein</fullName>
    </submittedName>
</protein>
<comment type="caution">
    <text evidence="2">The sequence shown here is derived from an EMBL/GenBank/DDBJ whole genome shotgun (WGS) entry which is preliminary data.</text>
</comment>
<dbReference type="AlphaFoldDB" id="A0A5B7HED4"/>
<gene>
    <name evidence="2" type="ORF">E2C01_062163</name>
</gene>
<feature type="region of interest" description="Disordered" evidence="1">
    <location>
        <begin position="131"/>
        <end position="168"/>
    </location>
</feature>
<name>A0A5B7HED4_PORTR</name>
<dbReference type="Proteomes" id="UP000324222">
    <property type="component" value="Unassembled WGS sequence"/>
</dbReference>